<keyword evidence="3" id="KW-1003">Cell membrane</keyword>
<keyword evidence="8" id="KW-0732">Signal</keyword>
<evidence type="ECO:0000256" key="3">
    <source>
        <dbReference type="ARBA" id="ARBA00022475"/>
    </source>
</evidence>
<evidence type="ECO:0000256" key="6">
    <source>
        <dbReference type="ARBA" id="ARBA00023136"/>
    </source>
</evidence>
<dbReference type="EMBL" id="JAGDEL010000009">
    <property type="protein sequence ID" value="MBO1512688.1"/>
    <property type="molecule type" value="Genomic_DNA"/>
</dbReference>
<evidence type="ECO:0000256" key="2">
    <source>
        <dbReference type="ARBA" id="ARBA00008570"/>
    </source>
</evidence>
<dbReference type="RefSeq" id="WP_207978986.1">
    <property type="nucleotide sequence ID" value="NZ_JAGDEL010000009.1"/>
</dbReference>
<dbReference type="InterPro" id="IPR034026">
    <property type="entry name" value="EssA"/>
</dbReference>
<keyword evidence="4 7" id="KW-0812">Transmembrane</keyword>
<feature type="transmembrane region" description="Helical" evidence="7">
    <location>
        <begin position="136"/>
        <end position="156"/>
    </location>
</feature>
<feature type="signal peptide" evidence="8">
    <location>
        <begin position="1"/>
        <end position="29"/>
    </location>
</feature>
<evidence type="ECO:0000256" key="8">
    <source>
        <dbReference type="SAM" id="SignalP"/>
    </source>
</evidence>
<evidence type="ECO:0000256" key="1">
    <source>
        <dbReference type="ARBA" id="ARBA00004162"/>
    </source>
</evidence>
<keyword evidence="10" id="KW-1185">Reference proteome</keyword>
<evidence type="ECO:0000256" key="4">
    <source>
        <dbReference type="ARBA" id="ARBA00022692"/>
    </source>
</evidence>
<evidence type="ECO:0000313" key="10">
    <source>
        <dbReference type="Proteomes" id="UP000663981"/>
    </source>
</evidence>
<comment type="subcellular location">
    <subcellularLocation>
        <location evidence="1">Cell membrane</location>
        <topology evidence="1">Single-pass membrane protein</topology>
    </subcellularLocation>
</comment>
<name>A0ABS3N381_9BACI</name>
<feature type="chain" id="PRO_5045284321" evidence="8">
    <location>
        <begin position="30"/>
        <end position="168"/>
    </location>
</feature>
<keyword evidence="5 7" id="KW-1133">Transmembrane helix</keyword>
<protein>
    <submittedName>
        <fullName evidence="9">Type VII secretion protein EssA</fullName>
    </submittedName>
</protein>
<keyword evidence="6 7" id="KW-0472">Membrane</keyword>
<comment type="similarity">
    <text evidence="2">Belongs to the EssA family.</text>
</comment>
<comment type="caution">
    <text evidence="9">The sequence shown here is derived from an EMBL/GenBank/DDBJ whole genome shotgun (WGS) entry which is preliminary data.</text>
</comment>
<organism evidence="9 10">
    <name type="scientific">Metabacillus bambusae</name>
    <dbReference type="NCBI Taxonomy" id="2795218"/>
    <lineage>
        <taxon>Bacteria</taxon>
        <taxon>Bacillati</taxon>
        <taxon>Bacillota</taxon>
        <taxon>Bacilli</taxon>
        <taxon>Bacillales</taxon>
        <taxon>Bacillaceae</taxon>
        <taxon>Metabacillus</taxon>
    </lineage>
</organism>
<dbReference type="Pfam" id="PF10661">
    <property type="entry name" value="EssA"/>
    <property type="match status" value="1"/>
</dbReference>
<evidence type="ECO:0000256" key="5">
    <source>
        <dbReference type="ARBA" id="ARBA00022989"/>
    </source>
</evidence>
<accession>A0ABS3N381</accession>
<sequence>MQCKQVSLVSLILLIMTTFQLLLAGVVHADTTVIDELVPNDYQKNQFKTNNELLHDESLSNQRSNIPDELKDLNFQREKISKEDILKSTLFLGESSDNNTIKAKALEMELFKEADSSMINSTEEDTPSSSNLSLTILIWAMVGICSLLLIIVLVVWSKSANKAKISSK</sequence>
<proteinExistence type="inferred from homology"/>
<evidence type="ECO:0000256" key="7">
    <source>
        <dbReference type="SAM" id="Phobius"/>
    </source>
</evidence>
<evidence type="ECO:0000313" key="9">
    <source>
        <dbReference type="EMBL" id="MBO1512688.1"/>
    </source>
</evidence>
<dbReference type="InterPro" id="IPR018920">
    <property type="entry name" value="EssA/YueC"/>
</dbReference>
<dbReference type="Proteomes" id="UP000663981">
    <property type="component" value="Unassembled WGS sequence"/>
</dbReference>
<reference evidence="9 10" key="1">
    <citation type="submission" date="2021-03" db="EMBL/GenBank/DDBJ databases">
        <title>Whole genome sequence of Metabacillus bambusae BG109.</title>
        <authorList>
            <person name="Jeong J.W."/>
        </authorList>
    </citation>
    <scope>NUCLEOTIDE SEQUENCE [LARGE SCALE GENOMIC DNA]</scope>
    <source>
        <strain evidence="9 10">BG109</strain>
    </source>
</reference>
<gene>
    <name evidence="9" type="primary">essA</name>
    <name evidence="9" type="ORF">I7822_13515</name>
</gene>
<dbReference type="NCBIfam" id="TIGR03927">
    <property type="entry name" value="T7SS_EssA_Firm"/>
    <property type="match status" value="1"/>
</dbReference>